<dbReference type="EMBL" id="JWZT01005177">
    <property type="protein sequence ID" value="KII61925.1"/>
    <property type="molecule type" value="Genomic_DNA"/>
</dbReference>
<comment type="caution">
    <text evidence="1">The sequence shown here is derived from an EMBL/GenBank/DDBJ whole genome shotgun (WGS) entry which is preliminary data.</text>
</comment>
<gene>
    <name evidence="1" type="ORF">RF11_07533</name>
</gene>
<evidence type="ECO:0000313" key="1">
    <source>
        <dbReference type="EMBL" id="KII61925.1"/>
    </source>
</evidence>
<protein>
    <submittedName>
        <fullName evidence="1">Uncharacterized protein</fullName>
    </submittedName>
</protein>
<reference evidence="1 2" key="1">
    <citation type="journal article" date="2014" name="Genome Biol. Evol.">
        <title>The genome of the myxosporean Thelohanellus kitauei shows adaptations to nutrient acquisition within its fish host.</title>
        <authorList>
            <person name="Yang Y."/>
            <person name="Xiong J."/>
            <person name="Zhou Z."/>
            <person name="Huo F."/>
            <person name="Miao W."/>
            <person name="Ran C."/>
            <person name="Liu Y."/>
            <person name="Zhang J."/>
            <person name="Feng J."/>
            <person name="Wang M."/>
            <person name="Wang M."/>
            <person name="Wang L."/>
            <person name="Yao B."/>
        </authorList>
    </citation>
    <scope>NUCLEOTIDE SEQUENCE [LARGE SCALE GENOMIC DNA]</scope>
    <source>
        <strain evidence="1">Wuqing</strain>
    </source>
</reference>
<evidence type="ECO:0000313" key="2">
    <source>
        <dbReference type="Proteomes" id="UP000031668"/>
    </source>
</evidence>
<dbReference type="Proteomes" id="UP000031668">
    <property type="component" value="Unassembled WGS sequence"/>
</dbReference>
<accession>A0A0C2M4E8</accession>
<name>A0A0C2M4E8_THEKT</name>
<dbReference type="AlphaFoldDB" id="A0A0C2M4E8"/>
<keyword evidence="2" id="KW-1185">Reference proteome</keyword>
<proteinExistence type="predicted"/>
<dbReference type="OrthoDB" id="10047020at2759"/>
<organism evidence="1 2">
    <name type="scientific">Thelohanellus kitauei</name>
    <name type="common">Myxosporean</name>
    <dbReference type="NCBI Taxonomy" id="669202"/>
    <lineage>
        <taxon>Eukaryota</taxon>
        <taxon>Metazoa</taxon>
        <taxon>Cnidaria</taxon>
        <taxon>Myxozoa</taxon>
        <taxon>Myxosporea</taxon>
        <taxon>Bivalvulida</taxon>
        <taxon>Platysporina</taxon>
        <taxon>Myxobolidae</taxon>
        <taxon>Thelohanellus</taxon>
    </lineage>
</organism>
<sequence length="414" mass="49315">MKTFAADREYCARLLFMVFKMICHLRFLDEIRFDSNMLYDITETTLLRHVNETQDSLLICKISKIWSEIFNSQWNIFEIDNVDKLIVFAAIFAIEISNYFEKVGESSDEINMTRNKKQKLYIIYFTLVYFQTLQIEEYTGLGAILTNLHSSLKNYMEKVTINKLTIENQILILEYYFKNFATLNIRISEQDEILFERLLTNLSKIPRYKLHISFIASLILLDISDLSVENQAQYAYRFGRIKSFMRDLIMALSDEEYINKLQNEKKLFLYEDLKDNYLWIISPDLFQGVLEKCGIHLFYVNENMIPENIENEEYIIIKQIMTRIVRSFNKSMFFDKNTSESYLKMFDDSANISPPSTSYCHTYENLLDQVDSTENYGRRYLLNVMTFRELLRLFILVYEMKFMFADIDSKIDGL</sequence>